<sequence length="49" mass="5802">MMRYRKSKVPFGERMRSLLVGERCNREIQQPSSTDVLYARQTVRSAKKL</sequence>
<protein>
    <submittedName>
        <fullName evidence="1">Uncharacterized protein</fullName>
    </submittedName>
</protein>
<dbReference type="HOGENOM" id="CLU_3144799_0_0_1"/>
<dbReference type="Gramene" id="Bo2g164100.1">
    <property type="protein sequence ID" value="Bo2g164100.1"/>
    <property type="gene ID" value="Bo2g164100"/>
</dbReference>
<accession>A0A0D3AYC9</accession>
<dbReference type="Proteomes" id="UP000032141">
    <property type="component" value="Chromosome C2"/>
</dbReference>
<evidence type="ECO:0000313" key="2">
    <source>
        <dbReference type="Proteomes" id="UP000032141"/>
    </source>
</evidence>
<dbReference type="AlphaFoldDB" id="A0A0D3AYC9"/>
<dbReference type="EnsemblPlants" id="Bo2g164100.1">
    <property type="protein sequence ID" value="Bo2g164100.1"/>
    <property type="gene ID" value="Bo2g164100"/>
</dbReference>
<proteinExistence type="predicted"/>
<reference evidence="1" key="2">
    <citation type="submission" date="2015-03" db="UniProtKB">
        <authorList>
            <consortium name="EnsemblPlants"/>
        </authorList>
    </citation>
    <scope>IDENTIFICATION</scope>
</reference>
<reference evidence="1 2" key="1">
    <citation type="journal article" date="2014" name="Genome Biol.">
        <title>Transcriptome and methylome profiling reveals relics of genome dominance in the mesopolyploid Brassica oleracea.</title>
        <authorList>
            <person name="Parkin I.A."/>
            <person name="Koh C."/>
            <person name="Tang H."/>
            <person name="Robinson S.J."/>
            <person name="Kagale S."/>
            <person name="Clarke W.E."/>
            <person name="Town C.D."/>
            <person name="Nixon J."/>
            <person name="Krishnakumar V."/>
            <person name="Bidwell S.L."/>
            <person name="Denoeud F."/>
            <person name="Belcram H."/>
            <person name="Links M.G."/>
            <person name="Just J."/>
            <person name="Clarke C."/>
            <person name="Bender T."/>
            <person name="Huebert T."/>
            <person name="Mason A.S."/>
            <person name="Pires J.C."/>
            <person name="Barker G."/>
            <person name="Moore J."/>
            <person name="Walley P.G."/>
            <person name="Manoli S."/>
            <person name="Batley J."/>
            <person name="Edwards D."/>
            <person name="Nelson M.N."/>
            <person name="Wang X."/>
            <person name="Paterson A.H."/>
            <person name="King G."/>
            <person name="Bancroft I."/>
            <person name="Chalhoub B."/>
            <person name="Sharpe A.G."/>
        </authorList>
    </citation>
    <scope>NUCLEOTIDE SEQUENCE</scope>
    <source>
        <strain evidence="1 2">cv. TO1000</strain>
    </source>
</reference>
<organism evidence="1 2">
    <name type="scientific">Brassica oleracea var. oleracea</name>
    <dbReference type="NCBI Taxonomy" id="109376"/>
    <lineage>
        <taxon>Eukaryota</taxon>
        <taxon>Viridiplantae</taxon>
        <taxon>Streptophyta</taxon>
        <taxon>Embryophyta</taxon>
        <taxon>Tracheophyta</taxon>
        <taxon>Spermatophyta</taxon>
        <taxon>Magnoliopsida</taxon>
        <taxon>eudicotyledons</taxon>
        <taxon>Gunneridae</taxon>
        <taxon>Pentapetalae</taxon>
        <taxon>rosids</taxon>
        <taxon>malvids</taxon>
        <taxon>Brassicales</taxon>
        <taxon>Brassicaceae</taxon>
        <taxon>Brassiceae</taxon>
        <taxon>Brassica</taxon>
    </lineage>
</organism>
<name>A0A0D3AYC9_BRAOL</name>
<keyword evidence="2" id="KW-1185">Reference proteome</keyword>
<evidence type="ECO:0000313" key="1">
    <source>
        <dbReference type="EnsemblPlants" id="Bo2g164100.1"/>
    </source>
</evidence>